<evidence type="ECO:0000313" key="1">
    <source>
        <dbReference type="EMBL" id="QTA86916.1"/>
    </source>
</evidence>
<accession>A0A975BK75</accession>
<dbReference type="EMBL" id="CP061800">
    <property type="protein sequence ID" value="QTA86916.1"/>
    <property type="molecule type" value="Genomic_DNA"/>
</dbReference>
<organism evidence="1 2">
    <name type="scientific">Desulfonema magnum</name>
    <dbReference type="NCBI Taxonomy" id="45655"/>
    <lineage>
        <taxon>Bacteria</taxon>
        <taxon>Pseudomonadati</taxon>
        <taxon>Thermodesulfobacteriota</taxon>
        <taxon>Desulfobacteria</taxon>
        <taxon>Desulfobacterales</taxon>
        <taxon>Desulfococcaceae</taxon>
        <taxon>Desulfonema</taxon>
    </lineage>
</organism>
<keyword evidence="2" id="KW-1185">Reference proteome</keyword>
<reference evidence="1" key="1">
    <citation type="journal article" date="2021" name="Microb. Physiol.">
        <title>Proteogenomic Insights into the Physiology of Marine, Sulfate-Reducing, Filamentous Desulfonema limicola and Desulfonema magnum.</title>
        <authorList>
            <person name="Schnaars V."/>
            <person name="Wohlbrand L."/>
            <person name="Scheve S."/>
            <person name="Hinrichs C."/>
            <person name="Reinhardt R."/>
            <person name="Rabus R."/>
        </authorList>
    </citation>
    <scope>NUCLEOTIDE SEQUENCE</scope>
    <source>
        <strain evidence="1">4be13</strain>
    </source>
</reference>
<dbReference type="KEGG" id="dmm:dnm_029420"/>
<sequence>MPSPSAGSGREGTASGKKMAKSDVFRRLTFDHISFKIKIFRLFLMIRMKVRRRMFFENILMMIQKKIEMVGINAP</sequence>
<gene>
    <name evidence="1" type="ORF">dnm_029420</name>
</gene>
<dbReference type="Proteomes" id="UP000663722">
    <property type="component" value="Chromosome"/>
</dbReference>
<protein>
    <submittedName>
        <fullName evidence="1">Uncharacterized protein</fullName>
    </submittedName>
</protein>
<dbReference type="AlphaFoldDB" id="A0A975BK75"/>
<name>A0A975BK75_9BACT</name>
<proteinExistence type="predicted"/>
<evidence type="ECO:0000313" key="2">
    <source>
        <dbReference type="Proteomes" id="UP000663722"/>
    </source>
</evidence>